<dbReference type="EMBL" id="ABJB010121086">
    <property type="status" value="NOT_ANNOTATED_CDS"/>
    <property type="molecule type" value="Genomic_DNA"/>
</dbReference>
<dbReference type="GO" id="GO:0000981">
    <property type="term" value="F:DNA-binding transcription factor activity, RNA polymerase II-specific"/>
    <property type="evidence" value="ECO:0007669"/>
    <property type="project" value="InterPro"/>
</dbReference>
<protein>
    <submittedName>
        <fullName evidence="4 5">Circadian locomoter output cycles kaput protein, putative</fullName>
    </submittedName>
</protein>
<sequence>MCKNLRDSFKKNYEEAMKSSQMSGLEYDSTSCSSVCSPNTTAGSVDLAGPCFVAMVRLQTPQLLRELILCDGSRNEFSSRHSLEWKFLYLDHRAPPIIGYLPFEVLGTSGYDYYHVDDLEKVAAGQETRASPYSH</sequence>
<dbReference type="SUPFAM" id="SSF55785">
    <property type="entry name" value="PYP-like sensor domain (PAS domain)"/>
    <property type="match status" value="1"/>
</dbReference>
<dbReference type="EMBL" id="ABJB011051550">
    <property type="status" value="NOT_ANNOTATED_CDS"/>
    <property type="molecule type" value="Genomic_DNA"/>
</dbReference>
<dbReference type="EMBL" id="ABJB010722582">
    <property type="status" value="NOT_ANNOTATED_CDS"/>
    <property type="molecule type" value="Genomic_DNA"/>
</dbReference>
<dbReference type="InterPro" id="IPR035965">
    <property type="entry name" value="PAS-like_dom_sf"/>
</dbReference>
<dbReference type="EMBL" id="ABJB010760683">
    <property type="status" value="NOT_ANNOTATED_CDS"/>
    <property type="molecule type" value="Genomic_DNA"/>
</dbReference>
<dbReference type="SMART" id="SM00091">
    <property type="entry name" value="PAS"/>
    <property type="match status" value="1"/>
</dbReference>
<keyword evidence="1" id="KW-0090">Biological rhythms</keyword>
<evidence type="ECO:0000313" key="4">
    <source>
        <dbReference type="EMBL" id="EEC14190.1"/>
    </source>
</evidence>
<dbReference type="PANTHER" id="PTHR46055:SF3">
    <property type="entry name" value="CIRCADIAN LOCOMOTER OUTPUT CYCLES PROTEIN KAPUT"/>
    <property type="match status" value="1"/>
</dbReference>
<keyword evidence="2" id="KW-0539">Nucleus</keyword>
<dbReference type="PANTHER" id="PTHR46055">
    <property type="entry name" value="CIRCADIAN LOCOMOTER OUTPUT CYCLES PROTEIN KAPUT"/>
    <property type="match status" value="1"/>
</dbReference>
<dbReference type="InParanoid" id="B7Q5R8"/>
<reference evidence="5" key="2">
    <citation type="submission" date="2020-05" db="UniProtKB">
        <authorList>
            <consortium name="EnsemblMetazoa"/>
        </authorList>
    </citation>
    <scope>IDENTIFICATION</scope>
    <source>
        <strain evidence="5">wikel</strain>
    </source>
</reference>
<dbReference type="InterPro" id="IPR000014">
    <property type="entry name" value="PAS"/>
</dbReference>
<evidence type="ECO:0000256" key="2">
    <source>
        <dbReference type="ARBA" id="ARBA00023242"/>
    </source>
</evidence>
<evidence type="ECO:0000313" key="5">
    <source>
        <dbReference type="EnsemblMetazoa" id="ISCW010910-PA"/>
    </source>
</evidence>
<evidence type="ECO:0000313" key="6">
    <source>
        <dbReference type="Proteomes" id="UP000001555"/>
    </source>
</evidence>
<evidence type="ECO:0000259" key="3">
    <source>
        <dbReference type="SMART" id="SM00091"/>
    </source>
</evidence>
<evidence type="ECO:0000256" key="1">
    <source>
        <dbReference type="ARBA" id="ARBA00023108"/>
    </source>
</evidence>
<gene>
    <name evidence="4" type="ORF">IscW_ISCW010910</name>
</gene>
<dbReference type="AlphaFoldDB" id="B7Q5R8"/>
<organism>
    <name type="scientific">Ixodes scapularis</name>
    <name type="common">Black-legged tick</name>
    <name type="synonym">Deer tick</name>
    <dbReference type="NCBI Taxonomy" id="6945"/>
    <lineage>
        <taxon>Eukaryota</taxon>
        <taxon>Metazoa</taxon>
        <taxon>Ecdysozoa</taxon>
        <taxon>Arthropoda</taxon>
        <taxon>Chelicerata</taxon>
        <taxon>Arachnida</taxon>
        <taxon>Acari</taxon>
        <taxon>Parasitiformes</taxon>
        <taxon>Ixodida</taxon>
        <taxon>Ixodoidea</taxon>
        <taxon>Ixodidae</taxon>
        <taxon>Ixodinae</taxon>
        <taxon>Ixodes</taxon>
    </lineage>
</organism>
<dbReference type="EMBL" id="ABJB010007938">
    <property type="status" value="NOT_ANNOTATED_CDS"/>
    <property type="molecule type" value="Genomic_DNA"/>
</dbReference>
<feature type="domain" description="PAS" evidence="3">
    <location>
        <begin position="62"/>
        <end position="131"/>
    </location>
</feature>
<proteinExistence type="predicted"/>
<dbReference type="Pfam" id="PF14598">
    <property type="entry name" value="PAS_11"/>
    <property type="match status" value="1"/>
</dbReference>
<dbReference type="EMBL" id="ABJB010154859">
    <property type="status" value="NOT_ANNOTATED_CDS"/>
    <property type="molecule type" value="Genomic_DNA"/>
</dbReference>
<dbReference type="VEuPathDB" id="VectorBase:ISCW010910"/>
<reference evidence="4 6" key="1">
    <citation type="submission" date="2008-03" db="EMBL/GenBank/DDBJ databases">
        <title>Annotation of Ixodes scapularis.</title>
        <authorList>
            <consortium name="Ixodes scapularis Genome Project Consortium"/>
            <person name="Caler E."/>
            <person name="Hannick L.I."/>
            <person name="Bidwell S."/>
            <person name="Joardar V."/>
            <person name="Thiagarajan M."/>
            <person name="Amedeo P."/>
            <person name="Galinsky K.J."/>
            <person name="Schobel S."/>
            <person name="Inman J."/>
            <person name="Hostetler J."/>
            <person name="Miller J."/>
            <person name="Hammond M."/>
            <person name="Megy K."/>
            <person name="Lawson D."/>
            <person name="Kodira C."/>
            <person name="Sutton G."/>
            <person name="Meyer J."/>
            <person name="Hill C.A."/>
            <person name="Birren B."/>
            <person name="Nene V."/>
            <person name="Collins F."/>
            <person name="Alarcon-Chaidez F."/>
            <person name="Wikel S."/>
            <person name="Strausberg R."/>
        </authorList>
    </citation>
    <scope>NUCLEOTIDE SEQUENCE [LARGE SCALE GENOMIC DNA]</scope>
    <source>
        <strain evidence="6">Wikel</strain>
        <strain evidence="4">Wikel colony</strain>
    </source>
</reference>
<dbReference type="EMBL" id="DS863134">
    <property type="protein sequence ID" value="EEC14190.1"/>
    <property type="molecule type" value="Genomic_DNA"/>
</dbReference>
<dbReference type="EnsemblMetazoa" id="ISCW010910-RA">
    <property type="protein sequence ID" value="ISCW010910-PA"/>
    <property type="gene ID" value="ISCW010910"/>
</dbReference>
<dbReference type="Gene3D" id="3.30.450.20">
    <property type="entry name" value="PAS domain"/>
    <property type="match status" value="1"/>
</dbReference>
<dbReference type="STRING" id="6945.B7Q5R8"/>
<name>B7Q5R8_IXOSC</name>
<accession>B7Q5R8</accession>
<dbReference type="Proteomes" id="UP000001555">
    <property type="component" value="Unassembled WGS sequence"/>
</dbReference>
<dbReference type="GO" id="GO:0032922">
    <property type="term" value="P:circadian regulation of gene expression"/>
    <property type="evidence" value="ECO:0007669"/>
    <property type="project" value="InterPro"/>
</dbReference>
<dbReference type="VEuPathDB" id="VectorBase:ISCI010910"/>
<dbReference type="PaxDb" id="6945-B7Q5R8"/>
<dbReference type="HOGENOM" id="CLU_1888057_0_0_1"/>
<keyword evidence="6" id="KW-1185">Reference proteome</keyword>
<dbReference type="CDD" id="cd00130">
    <property type="entry name" value="PAS"/>
    <property type="match status" value="1"/>
</dbReference>
<dbReference type="InterPro" id="IPR047230">
    <property type="entry name" value="CLOCK-like"/>
</dbReference>